<dbReference type="InterPro" id="IPR058533">
    <property type="entry name" value="Cation_efflux_TM"/>
</dbReference>
<keyword evidence="5 6" id="KW-0472">Membrane</keyword>
<dbReference type="RefSeq" id="WP_047877040.1">
    <property type="nucleotide sequence ID" value="NZ_LDOT01000002.1"/>
</dbReference>
<dbReference type="OrthoDB" id="268546at2"/>
<evidence type="ECO:0000256" key="1">
    <source>
        <dbReference type="ARBA" id="ARBA00004141"/>
    </source>
</evidence>
<feature type="transmembrane region" description="Helical" evidence="6">
    <location>
        <begin position="117"/>
        <end position="137"/>
    </location>
</feature>
<organism evidence="8 9">
    <name type="scientific">Photobacterium aquae</name>
    <dbReference type="NCBI Taxonomy" id="1195763"/>
    <lineage>
        <taxon>Bacteria</taxon>
        <taxon>Pseudomonadati</taxon>
        <taxon>Pseudomonadota</taxon>
        <taxon>Gammaproteobacteria</taxon>
        <taxon>Vibrionales</taxon>
        <taxon>Vibrionaceae</taxon>
        <taxon>Photobacterium</taxon>
    </lineage>
</organism>
<dbReference type="EMBL" id="LDOT01000002">
    <property type="protein sequence ID" value="KLV08878.1"/>
    <property type="molecule type" value="Genomic_DNA"/>
</dbReference>
<dbReference type="Pfam" id="PF01545">
    <property type="entry name" value="Cation_efflux"/>
    <property type="match status" value="1"/>
</dbReference>
<feature type="transmembrane region" description="Helical" evidence="6">
    <location>
        <begin position="158"/>
        <end position="178"/>
    </location>
</feature>
<reference evidence="8 9" key="1">
    <citation type="submission" date="2015-05" db="EMBL/GenBank/DDBJ databases">
        <title>Photobacterium galathea sp. nov.</title>
        <authorList>
            <person name="Machado H."/>
            <person name="Gram L."/>
        </authorList>
    </citation>
    <scope>NUCLEOTIDE SEQUENCE [LARGE SCALE GENOMIC DNA]</scope>
    <source>
        <strain evidence="8 9">CGMCC 1.12159</strain>
    </source>
</reference>
<evidence type="ECO:0000256" key="5">
    <source>
        <dbReference type="ARBA" id="ARBA00023136"/>
    </source>
</evidence>
<comment type="subcellular location">
    <subcellularLocation>
        <location evidence="1">Membrane</location>
        <topology evidence="1">Multi-pass membrane protein</topology>
    </subcellularLocation>
</comment>
<dbReference type="AlphaFoldDB" id="A0A0J1HB46"/>
<dbReference type="GO" id="GO:0015086">
    <property type="term" value="F:cadmium ion transmembrane transporter activity"/>
    <property type="evidence" value="ECO:0007669"/>
    <property type="project" value="TreeGrafter"/>
</dbReference>
<evidence type="ECO:0000313" key="9">
    <source>
        <dbReference type="Proteomes" id="UP000036097"/>
    </source>
</evidence>
<dbReference type="SUPFAM" id="SSF161111">
    <property type="entry name" value="Cation efflux protein transmembrane domain-like"/>
    <property type="match status" value="1"/>
</dbReference>
<keyword evidence="2" id="KW-0813">Transport</keyword>
<evidence type="ECO:0000256" key="4">
    <source>
        <dbReference type="ARBA" id="ARBA00022989"/>
    </source>
</evidence>
<feature type="transmembrane region" description="Helical" evidence="6">
    <location>
        <begin position="38"/>
        <end position="61"/>
    </location>
</feature>
<dbReference type="Gene3D" id="1.20.1510.10">
    <property type="entry name" value="Cation efflux protein transmembrane domain"/>
    <property type="match status" value="1"/>
</dbReference>
<dbReference type="GO" id="GO:0015093">
    <property type="term" value="F:ferrous iron transmembrane transporter activity"/>
    <property type="evidence" value="ECO:0007669"/>
    <property type="project" value="TreeGrafter"/>
</dbReference>
<keyword evidence="9" id="KW-1185">Reference proteome</keyword>
<dbReference type="InterPro" id="IPR027469">
    <property type="entry name" value="Cation_efflux_TMD_sf"/>
</dbReference>
<evidence type="ECO:0000256" key="6">
    <source>
        <dbReference type="SAM" id="Phobius"/>
    </source>
</evidence>
<evidence type="ECO:0000256" key="3">
    <source>
        <dbReference type="ARBA" id="ARBA00022692"/>
    </source>
</evidence>
<feature type="transmembrane region" description="Helical" evidence="6">
    <location>
        <begin position="12"/>
        <end position="32"/>
    </location>
</feature>
<dbReference type="InterPro" id="IPR050291">
    <property type="entry name" value="CDF_Transporter"/>
</dbReference>
<dbReference type="PATRIC" id="fig|1195763.3.peg.282"/>
<dbReference type="Proteomes" id="UP000036097">
    <property type="component" value="Unassembled WGS sequence"/>
</dbReference>
<accession>A0A0J1HB46</accession>
<dbReference type="GO" id="GO:0015341">
    <property type="term" value="F:zinc efflux antiporter activity"/>
    <property type="evidence" value="ECO:0007669"/>
    <property type="project" value="TreeGrafter"/>
</dbReference>
<name>A0A0J1HB46_9GAMM</name>
<evidence type="ECO:0000313" key="8">
    <source>
        <dbReference type="EMBL" id="KLV08878.1"/>
    </source>
</evidence>
<dbReference type="GO" id="GO:0006882">
    <property type="term" value="P:intracellular zinc ion homeostasis"/>
    <property type="evidence" value="ECO:0007669"/>
    <property type="project" value="TreeGrafter"/>
</dbReference>
<evidence type="ECO:0000259" key="7">
    <source>
        <dbReference type="Pfam" id="PF01545"/>
    </source>
</evidence>
<dbReference type="GO" id="GO:0005886">
    <property type="term" value="C:plasma membrane"/>
    <property type="evidence" value="ECO:0007669"/>
    <property type="project" value="TreeGrafter"/>
</dbReference>
<feature type="transmembrane region" description="Helical" evidence="6">
    <location>
        <begin position="184"/>
        <end position="205"/>
    </location>
</feature>
<sequence>MSINIALERKLLSVSTFSALLFALMGIGLGLWMGSLVIVFDGAYSLVSLALTLVSLGAAAYMHSAVGKRNKEISGKLEPMVIAFKGMVITLMCGLSLVSAVNAILSGGREVDGGMALLFGVVNVAGCLATFTLMHKFSQRTRSLLVEAEAKQWMMDTVISAAVMLGFITSSVMTYAGYSEYAVYADPAMVVIASLYFGIVPIKMVRNAIGQLRDQQAMAV</sequence>
<dbReference type="PANTHER" id="PTHR43840:SF15">
    <property type="entry name" value="MITOCHONDRIAL METAL TRANSPORTER 1-RELATED"/>
    <property type="match status" value="1"/>
</dbReference>
<gene>
    <name evidence="8" type="ORF">ABT56_01275</name>
</gene>
<feature type="transmembrane region" description="Helical" evidence="6">
    <location>
        <begin position="82"/>
        <end position="105"/>
    </location>
</feature>
<protein>
    <submittedName>
        <fullName evidence="8">Cobalt-zinc-cadmium resistance protein</fullName>
    </submittedName>
</protein>
<keyword evidence="4 6" id="KW-1133">Transmembrane helix</keyword>
<comment type="caution">
    <text evidence="8">The sequence shown here is derived from an EMBL/GenBank/DDBJ whole genome shotgun (WGS) entry which is preliminary data.</text>
</comment>
<proteinExistence type="predicted"/>
<keyword evidence="3 6" id="KW-0812">Transmembrane</keyword>
<feature type="domain" description="Cation efflux protein transmembrane" evidence="7">
    <location>
        <begin position="14"/>
        <end position="212"/>
    </location>
</feature>
<evidence type="ECO:0000256" key="2">
    <source>
        <dbReference type="ARBA" id="ARBA00022448"/>
    </source>
</evidence>
<dbReference type="PANTHER" id="PTHR43840">
    <property type="entry name" value="MITOCHONDRIAL METAL TRANSPORTER 1-RELATED"/>
    <property type="match status" value="1"/>
</dbReference>